<name>A0A1J6IMC3_NICAT</name>
<dbReference type="AlphaFoldDB" id="A0A1J6IMC3"/>
<dbReference type="InterPro" id="IPR039926">
    <property type="entry name" value="Egg_app_1"/>
</dbReference>
<feature type="region of interest" description="Disordered" evidence="1">
    <location>
        <begin position="1"/>
        <end position="24"/>
    </location>
</feature>
<evidence type="ECO:0000313" key="2">
    <source>
        <dbReference type="EMBL" id="OIT00019.1"/>
    </source>
</evidence>
<sequence>MGSSESSAKNLDKRKDGENVEQLTATNSSEEVIKGVALAAGVALVGWGLSKLIDGDSNERANNKKMMKAPGRDYYINRDDFERDPSGYFRNLRRD</sequence>
<evidence type="ECO:0000256" key="1">
    <source>
        <dbReference type="SAM" id="MobiDB-lite"/>
    </source>
</evidence>
<dbReference type="EMBL" id="MJEQ01037189">
    <property type="protein sequence ID" value="OIT00019.1"/>
    <property type="molecule type" value="Genomic_DNA"/>
</dbReference>
<keyword evidence="3" id="KW-1185">Reference proteome</keyword>
<protein>
    <submittedName>
        <fullName evidence="2">Uncharacterized protein</fullName>
    </submittedName>
</protein>
<dbReference type="PANTHER" id="PTHR33333">
    <property type="entry name" value="ERYTHROCYTE MEMBRANE PROTEIN 1-LIKE"/>
    <property type="match status" value="1"/>
</dbReference>
<dbReference type="Proteomes" id="UP000187609">
    <property type="component" value="Unassembled WGS sequence"/>
</dbReference>
<comment type="caution">
    <text evidence="2">The sequence shown here is derived from an EMBL/GenBank/DDBJ whole genome shotgun (WGS) entry which is preliminary data.</text>
</comment>
<reference evidence="2" key="1">
    <citation type="submission" date="2016-11" db="EMBL/GenBank/DDBJ databases">
        <title>The genome of Nicotiana attenuata.</title>
        <authorList>
            <person name="Xu S."/>
            <person name="Brockmoeller T."/>
            <person name="Gaquerel E."/>
            <person name="Navarro A."/>
            <person name="Kuhl H."/>
            <person name="Gase K."/>
            <person name="Ling Z."/>
            <person name="Zhou W."/>
            <person name="Kreitzer C."/>
            <person name="Stanke M."/>
            <person name="Tang H."/>
            <person name="Lyons E."/>
            <person name="Pandey P."/>
            <person name="Pandey S.P."/>
            <person name="Timmermann B."/>
            <person name="Baldwin I.T."/>
        </authorList>
    </citation>
    <scope>NUCLEOTIDE SEQUENCE [LARGE SCALE GENOMIC DNA]</scope>
    <source>
        <strain evidence="2">UT</strain>
    </source>
</reference>
<organism evidence="2 3">
    <name type="scientific">Nicotiana attenuata</name>
    <name type="common">Coyote tobacco</name>
    <dbReference type="NCBI Taxonomy" id="49451"/>
    <lineage>
        <taxon>Eukaryota</taxon>
        <taxon>Viridiplantae</taxon>
        <taxon>Streptophyta</taxon>
        <taxon>Embryophyta</taxon>
        <taxon>Tracheophyta</taxon>
        <taxon>Spermatophyta</taxon>
        <taxon>Magnoliopsida</taxon>
        <taxon>eudicotyledons</taxon>
        <taxon>Gunneridae</taxon>
        <taxon>Pentapetalae</taxon>
        <taxon>asterids</taxon>
        <taxon>lamiids</taxon>
        <taxon>Solanales</taxon>
        <taxon>Solanaceae</taxon>
        <taxon>Nicotianoideae</taxon>
        <taxon>Nicotianeae</taxon>
        <taxon>Nicotiana</taxon>
    </lineage>
</organism>
<accession>A0A1J6IMC3</accession>
<dbReference type="OMA" id="MGCKEST"/>
<proteinExistence type="predicted"/>
<gene>
    <name evidence="2" type="ORF">A4A49_59881</name>
</gene>
<evidence type="ECO:0000313" key="3">
    <source>
        <dbReference type="Proteomes" id="UP000187609"/>
    </source>
</evidence>
<dbReference type="Gramene" id="OIT00019">
    <property type="protein sequence ID" value="OIT00019"/>
    <property type="gene ID" value="A4A49_59881"/>
</dbReference>
<dbReference type="PANTHER" id="PTHR33333:SF43">
    <property type="match status" value="1"/>
</dbReference>